<evidence type="ECO:0000313" key="4">
    <source>
        <dbReference type="Proteomes" id="UP001196413"/>
    </source>
</evidence>
<protein>
    <recommendedName>
        <fullName evidence="5">CUB domain-containing protein</fullName>
    </recommendedName>
</protein>
<reference evidence="3" key="1">
    <citation type="submission" date="2021-06" db="EMBL/GenBank/DDBJ databases">
        <title>Parelaphostrongylus tenuis whole genome reference sequence.</title>
        <authorList>
            <person name="Garwood T.J."/>
            <person name="Larsen P.A."/>
            <person name="Fountain-Jones N.M."/>
            <person name="Garbe J.R."/>
            <person name="Macchietto M.G."/>
            <person name="Kania S.A."/>
            <person name="Gerhold R.W."/>
            <person name="Richards J.E."/>
            <person name="Wolf T.M."/>
        </authorList>
    </citation>
    <scope>NUCLEOTIDE SEQUENCE</scope>
    <source>
        <strain evidence="3">MNPRO001-30</strain>
        <tissue evidence="3">Meninges</tissue>
    </source>
</reference>
<comment type="caution">
    <text evidence="3">The sequence shown here is derived from an EMBL/GenBank/DDBJ whole genome shotgun (WGS) entry which is preliminary data.</text>
</comment>
<sequence length="158" mass="17830">MDHPKTKKAIIANSSVTITMLSTSESDNNYHSGIYLKSMSFDLKTRSYFQCNSNVSLKDGTPFFLVSQNYPNSPFDYGPCMVNFLAKDAIRVAIYDLTTINTVRFEGFNLTGESVKISLHGKNVTDDEPMALYFTKTLKVSFAFADTPAYYQEDFTFL</sequence>
<dbReference type="InterPro" id="IPR059046">
    <property type="entry name" value="CUB_M02D8_5_2nd"/>
</dbReference>
<dbReference type="Pfam" id="PF23060">
    <property type="entry name" value="CUB_M02D8_5_1st"/>
    <property type="match status" value="1"/>
</dbReference>
<feature type="domain" description="M02D8-5-like second CUB" evidence="2">
    <location>
        <begin position="51"/>
        <end position="158"/>
    </location>
</feature>
<organism evidence="3 4">
    <name type="scientific">Parelaphostrongylus tenuis</name>
    <name type="common">Meningeal worm</name>
    <dbReference type="NCBI Taxonomy" id="148309"/>
    <lineage>
        <taxon>Eukaryota</taxon>
        <taxon>Metazoa</taxon>
        <taxon>Ecdysozoa</taxon>
        <taxon>Nematoda</taxon>
        <taxon>Chromadorea</taxon>
        <taxon>Rhabditida</taxon>
        <taxon>Rhabditina</taxon>
        <taxon>Rhabditomorpha</taxon>
        <taxon>Strongyloidea</taxon>
        <taxon>Metastrongylidae</taxon>
        <taxon>Parelaphostrongylus</taxon>
    </lineage>
</organism>
<accession>A0AAD5LXX4</accession>
<evidence type="ECO:0000313" key="3">
    <source>
        <dbReference type="EMBL" id="KAJ1347093.1"/>
    </source>
</evidence>
<evidence type="ECO:0000259" key="1">
    <source>
        <dbReference type="Pfam" id="PF23060"/>
    </source>
</evidence>
<dbReference type="EMBL" id="JAHQIW010000267">
    <property type="protein sequence ID" value="KAJ1347093.1"/>
    <property type="molecule type" value="Genomic_DNA"/>
</dbReference>
<gene>
    <name evidence="3" type="ORF">KIN20_002053</name>
</gene>
<feature type="domain" description="M02D8-5-like first CUB" evidence="1">
    <location>
        <begin position="1"/>
        <end position="43"/>
    </location>
</feature>
<evidence type="ECO:0000259" key="2">
    <source>
        <dbReference type="Pfam" id="PF23061"/>
    </source>
</evidence>
<dbReference type="Pfam" id="PF23061">
    <property type="entry name" value="CUB_M02D8_5_2nd"/>
    <property type="match status" value="1"/>
</dbReference>
<dbReference type="Proteomes" id="UP001196413">
    <property type="component" value="Unassembled WGS sequence"/>
</dbReference>
<name>A0AAD5LXX4_PARTN</name>
<keyword evidence="4" id="KW-1185">Reference proteome</keyword>
<proteinExistence type="predicted"/>
<dbReference type="InterPro" id="IPR059045">
    <property type="entry name" value="CUB_M02D8_5_1st"/>
</dbReference>
<evidence type="ECO:0008006" key="5">
    <source>
        <dbReference type="Google" id="ProtNLM"/>
    </source>
</evidence>
<dbReference type="AlphaFoldDB" id="A0AAD5LXX4"/>